<proteinExistence type="predicted"/>
<keyword evidence="1" id="KW-0732">Signal</keyword>
<keyword evidence="3" id="KW-1185">Reference proteome</keyword>
<organism evidence="2 3">
    <name type="scientific">Ceratodon purpureus</name>
    <name type="common">Fire moss</name>
    <name type="synonym">Dicranum purpureum</name>
    <dbReference type="NCBI Taxonomy" id="3225"/>
    <lineage>
        <taxon>Eukaryota</taxon>
        <taxon>Viridiplantae</taxon>
        <taxon>Streptophyta</taxon>
        <taxon>Embryophyta</taxon>
        <taxon>Bryophyta</taxon>
        <taxon>Bryophytina</taxon>
        <taxon>Bryopsida</taxon>
        <taxon>Dicranidae</taxon>
        <taxon>Pseudoditrichales</taxon>
        <taxon>Ditrichaceae</taxon>
        <taxon>Ceratodon</taxon>
    </lineage>
</organism>
<dbReference type="EMBL" id="CM026424">
    <property type="protein sequence ID" value="KAG0579390.1"/>
    <property type="molecule type" value="Genomic_DNA"/>
</dbReference>
<evidence type="ECO:0000313" key="2">
    <source>
        <dbReference type="EMBL" id="KAG0579390.1"/>
    </source>
</evidence>
<evidence type="ECO:0000313" key="3">
    <source>
        <dbReference type="Proteomes" id="UP000822688"/>
    </source>
</evidence>
<accession>A0A8T0I6T7</accession>
<evidence type="ECO:0000256" key="1">
    <source>
        <dbReference type="SAM" id="SignalP"/>
    </source>
</evidence>
<dbReference type="Proteomes" id="UP000822688">
    <property type="component" value="Chromosome 4"/>
</dbReference>
<dbReference type="AlphaFoldDB" id="A0A8T0I6T7"/>
<protein>
    <submittedName>
        <fullName evidence="2">Uncharacterized protein</fullName>
    </submittedName>
</protein>
<comment type="caution">
    <text evidence="2">The sequence shown here is derived from an EMBL/GenBank/DDBJ whole genome shotgun (WGS) entry which is preliminary data.</text>
</comment>
<name>A0A8T0I6T7_CERPU</name>
<feature type="signal peptide" evidence="1">
    <location>
        <begin position="1"/>
        <end position="18"/>
    </location>
</feature>
<feature type="chain" id="PRO_5035828233" evidence="1">
    <location>
        <begin position="19"/>
        <end position="99"/>
    </location>
</feature>
<reference evidence="2" key="1">
    <citation type="submission" date="2020-06" db="EMBL/GenBank/DDBJ databases">
        <title>WGS assembly of Ceratodon purpureus strain R40.</title>
        <authorList>
            <person name="Carey S.B."/>
            <person name="Jenkins J."/>
            <person name="Shu S."/>
            <person name="Lovell J.T."/>
            <person name="Sreedasyam A."/>
            <person name="Maumus F."/>
            <person name="Tiley G.P."/>
            <person name="Fernandez-Pozo N."/>
            <person name="Barry K."/>
            <person name="Chen C."/>
            <person name="Wang M."/>
            <person name="Lipzen A."/>
            <person name="Daum C."/>
            <person name="Saski C.A."/>
            <person name="Payton A.C."/>
            <person name="Mcbreen J.C."/>
            <person name="Conrad R.E."/>
            <person name="Kollar L.M."/>
            <person name="Olsson S."/>
            <person name="Huttunen S."/>
            <person name="Landis J.B."/>
            <person name="Wickett N.J."/>
            <person name="Johnson M.G."/>
            <person name="Rensing S.A."/>
            <person name="Grimwood J."/>
            <person name="Schmutz J."/>
            <person name="Mcdaniel S.F."/>
        </authorList>
    </citation>
    <scope>NUCLEOTIDE SEQUENCE</scope>
    <source>
        <strain evidence="2">R40</strain>
    </source>
</reference>
<sequence length="99" mass="10927">MVLLIVVAFVGVPGYVWSMDHHDYRALNYKALNPVMCKVDIEDMELPPATTDDDDESAQCHEAFLPVAIPCSSFLAAVPQPTQLDDDGVHDRVHMFSPG</sequence>
<gene>
    <name evidence="2" type="ORF">KC19_4G095100</name>
</gene>